<dbReference type="SUPFAM" id="SSF64518">
    <property type="entry name" value="Phase 1 flagellin"/>
    <property type="match status" value="1"/>
</dbReference>
<dbReference type="GO" id="GO:0005198">
    <property type="term" value="F:structural molecule activity"/>
    <property type="evidence" value="ECO:0007669"/>
    <property type="project" value="UniProtKB-UniRule"/>
</dbReference>
<sequence>MIINHNMSAINTYRQLTVNNGQTSKSLEKLSSGLRINRAGDDAAGLAISEKMRGQIRGLDQASRNAQDAISLINTAEGSLNETHSILQRMRELAVQASNDTNTEDDRMEIQKEINQLTSEINRIGNTTEFNTMKLLDGTKAITTETTAATTKDIATIVAGKGGDVTVNKAVGVTAGTGWDEATTQVTIGVDSNADEKVQWDKIDLTAAGGAKVTLTKAAGGDLKIAIAATDKDGNEVAHEMTVTAKNLEAAAKNGVYKAEFHGVSFDLDVDKFKEIADGQTTEIDLTTRFGTTDDEKDVKGTYGLKSDYKSGYADFTNFKIDGANAALAGVAKLEVELGGAGTEVTVKGYAADGTTVLLNDKITLPTALDSGDSFSYEENGIKFTFDISDDAAGDPVLAFKTNQIDISDLAATFGSKKVVDQEATTTVTADNSLKMQTGANAGQAMAIDISDMRSVALAVSSTTASATKEVIDSMGEKVTAHYTAVSNVTKGTDNEAIEYALDVSTAAKASAAVKVINDSITAVSAERSKLGAFTNRLEHTINNLGTSSENLTAAESRIRDVDMAKEMMNFQKNNILSQAAQAMLAQANQQPQGVLQLLR</sequence>
<dbReference type="PANTHER" id="PTHR42792:SF2">
    <property type="entry name" value="FLAGELLIN"/>
    <property type="match status" value="1"/>
</dbReference>
<feature type="domain" description="Flagellin N-terminal" evidence="5">
    <location>
        <begin position="3"/>
        <end position="140"/>
    </location>
</feature>
<keyword evidence="7" id="KW-0966">Cell projection</keyword>
<dbReference type="Gene3D" id="1.20.1330.10">
    <property type="entry name" value="f41 fragment of flagellin, N-terminal domain"/>
    <property type="match status" value="2"/>
</dbReference>
<dbReference type="GO" id="GO:0005576">
    <property type="term" value="C:extracellular region"/>
    <property type="evidence" value="ECO:0007669"/>
    <property type="project" value="UniProtKB-SubCell"/>
</dbReference>
<evidence type="ECO:0000313" key="7">
    <source>
        <dbReference type="EMBL" id="SHN80938.1"/>
    </source>
</evidence>
<keyword evidence="7" id="KW-0969">Cilium</keyword>
<dbReference type="Pfam" id="PF00669">
    <property type="entry name" value="Flagellin_N"/>
    <property type="match status" value="1"/>
</dbReference>
<dbReference type="InterPro" id="IPR046358">
    <property type="entry name" value="Flagellin_C"/>
</dbReference>
<gene>
    <name evidence="7" type="ORF">SAMN02745215_03492</name>
</gene>
<dbReference type="STRING" id="1121395.SAMN02745215_03492"/>
<evidence type="ECO:0000256" key="3">
    <source>
        <dbReference type="ARBA" id="ARBA00023143"/>
    </source>
</evidence>
<comment type="similarity">
    <text evidence="1 4">Belongs to the bacterial flagellin family.</text>
</comment>
<dbReference type="PANTHER" id="PTHR42792">
    <property type="entry name" value="FLAGELLIN"/>
    <property type="match status" value="1"/>
</dbReference>
<keyword evidence="4" id="KW-0964">Secreted</keyword>
<dbReference type="GO" id="GO:0009288">
    <property type="term" value="C:bacterial-type flagellum"/>
    <property type="evidence" value="ECO:0007669"/>
    <property type="project" value="UniProtKB-SubCell"/>
</dbReference>
<proteinExistence type="inferred from homology"/>
<name>A0A1M7UDA7_9FIRM</name>
<keyword evidence="8" id="KW-1185">Reference proteome</keyword>
<dbReference type="EMBL" id="FRDN01000011">
    <property type="protein sequence ID" value="SHN80938.1"/>
    <property type="molecule type" value="Genomic_DNA"/>
</dbReference>
<evidence type="ECO:0000259" key="6">
    <source>
        <dbReference type="Pfam" id="PF00700"/>
    </source>
</evidence>
<dbReference type="InterPro" id="IPR001029">
    <property type="entry name" value="Flagellin_N"/>
</dbReference>
<keyword evidence="3 4" id="KW-0975">Bacterial flagellum</keyword>
<keyword evidence="7" id="KW-0282">Flagellum</keyword>
<dbReference type="Pfam" id="PF00700">
    <property type="entry name" value="Flagellin_C"/>
    <property type="match status" value="1"/>
</dbReference>
<evidence type="ECO:0000259" key="5">
    <source>
        <dbReference type="Pfam" id="PF00669"/>
    </source>
</evidence>
<dbReference type="Proteomes" id="UP000184010">
    <property type="component" value="Unassembled WGS sequence"/>
</dbReference>
<feature type="domain" description="Flagellin C-terminal" evidence="6">
    <location>
        <begin position="515"/>
        <end position="599"/>
    </location>
</feature>
<dbReference type="RefSeq" id="WP_072773905.1">
    <property type="nucleotide sequence ID" value="NZ_FRDN01000011.1"/>
</dbReference>
<evidence type="ECO:0000256" key="4">
    <source>
        <dbReference type="RuleBase" id="RU362073"/>
    </source>
</evidence>
<comment type="subcellular location">
    <subcellularLocation>
        <location evidence="4">Secreted</location>
    </subcellularLocation>
    <subcellularLocation>
        <location evidence="4">Bacterial flagellum</location>
    </subcellularLocation>
</comment>
<reference evidence="8" key="1">
    <citation type="submission" date="2016-12" db="EMBL/GenBank/DDBJ databases">
        <authorList>
            <person name="Varghese N."/>
            <person name="Submissions S."/>
        </authorList>
    </citation>
    <scope>NUCLEOTIDE SEQUENCE [LARGE SCALE GENOMIC DNA]</scope>
    <source>
        <strain evidence="8">DSM 11544</strain>
    </source>
</reference>
<evidence type="ECO:0000256" key="1">
    <source>
        <dbReference type="ARBA" id="ARBA00005709"/>
    </source>
</evidence>
<comment type="function">
    <text evidence="4">Flagellin is the subunit protein which polymerizes to form the filaments of bacterial flagella.</text>
</comment>
<protein>
    <recommendedName>
        <fullName evidence="2 4">Flagellin</fullName>
    </recommendedName>
</protein>
<dbReference type="PRINTS" id="PR00207">
    <property type="entry name" value="FLAGELLIN"/>
</dbReference>
<evidence type="ECO:0000313" key="8">
    <source>
        <dbReference type="Proteomes" id="UP000184010"/>
    </source>
</evidence>
<organism evidence="7 8">
    <name type="scientific">Desulfitobacterium chlororespirans DSM 11544</name>
    <dbReference type="NCBI Taxonomy" id="1121395"/>
    <lineage>
        <taxon>Bacteria</taxon>
        <taxon>Bacillati</taxon>
        <taxon>Bacillota</taxon>
        <taxon>Clostridia</taxon>
        <taxon>Eubacteriales</taxon>
        <taxon>Desulfitobacteriaceae</taxon>
        <taxon>Desulfitobacterium</taxon>
    </lineage>
</organism>
<evidence type="ECO:0000256" key="2">
    <source>
        <dbReference type="ARBA" id="ARBA00020110"/>
    </source>
</evidence>
<dbReference type="AlphaFoldDB" id="A0A1M7UDA7"/>
<dbReference type="InterPro" id="IPR001492">
    <property type="entry name" value="Flagellin"/>
</dbReference>
<accession>A0A1M7UDA7</accession>